<evidence type="ECO:0000256" key="7">
    <source>
        <dbReference type="ARBA" id="ARBA00025748"/>
    </source>
</evidence>
<keyword evidence="3 8" id="KW-0238">DNA-binding</keyword>
<keyword evidence="5 10" id="KW-0804">Transcription</keyword>
<evidence type="ECO:0000256" key="3">
    <source>
        <dbReference type="ARBA" id="ARBA00023125"/>
    </source>
</evidence>
<feature type="domain" description="Homeobox" evidence="13">
    <location>
        <begin position="77"/>
        <end position="137"/>
    </location>
</feature>
<evidence type="ECO:0000256" key="12">
    <source>
        <dbReference type="SAM" id="MobiDB-lite"/>
    </source>
</evidence>
<dbReference type="InterPro" id="IPR009057">
    <property type="entry name" value="Homeodomain-like_sf"/>
</dbReference>
<comment type="similarity">
    <text evidence="7 10">Belongs to the HD-ZIP homeobox family. Class I subfamily.</text>
</comment>
<dbReference type="InterPro" id="IPR017970">
    <property type="entry name" value="Homeobox_CS"/>
</dbReference>
<dbReference type="Proteomes" id="UP000008311">
    <property type="component" value="Unassembled WGS sequence"/>
</dbReference>
<dbReference type="PROSITE" id="PS50071">
    <property type="entry name" value="HOMEOBOX_2"/>
    <property type="match status" value="1"/>
</dbReference>
<sequence>MAGDKVSDVSNVMTTVLLQNDTLPCEPVWVPASSATIHGAKSMVNFEDVGGEDTMDAPFFQPLVKEENGDEDYDVFLNPPAKKRRLTATQVQFLERNFEVENKLEPERKIQLAKELGLQPRQVAIWFQNRRARFKNKQLEKDYDSLKASYDKLKADYDNLLKENENLKNEFVSLKDKLLAREKGRENFEPFHAINSVNEEPQNSIPMTVSGKDSNAPIVTPKQEDASSAKSDIFDSDSPHSFLEPADSSNVFEPDQSDFSQDEEDDFGRSFLPLPCFSKLYHDPPANSCNFEFCVDDQPFWSWSY</sequence>
<evidence type="ECO:0000256" key="10">
    <source>
        <dbReference type="RuleBase" id="RU369038"/>
    </source>
</evidence>
<dbReference type="OMA" id="ATQVQFL"/>
<dbReference type="SUPFAM" id="SSF46689">
    <property type="entry name" value="Homeodomain-like"/>
    <property type="match status" value="1"/>
</dbReference>
<dbReference type="InterPro" id="IPR045224">
    <property type="entry name" value="HDZip_class_I_plant"/>
</dbReference>
<dbReference type="eggNOG" id="KOG0483">
    <property type="taxonomic scope" value="Eukaryota"/>
</dbReference>
<keyword evidence="11" id="KW-0175">Coiled coil</keyword>
<dbReference type="PRINTS" id="PR00031">
    <property type="entry name" value="HTHREPRESSR"/>
</dbReference>
<evidence type="ECO:0000256" key="4">
    <source>
        <dbReference type="ARBA" id="ARBA00023155"/>
    </source>
</evidence>
<proteinExistence type="inferred from homology"/>
<dbReference type="AlphaFoldDB" id="B9S2C7"/>
<evidence type="ECO:0000256" key="6">
    <source>
        <dbReference type="ARBA" id="ARBA00023242"/>
    </source>
</evidence>
<organism evidence="14 15">
    <name type="scientific">Ricinus communis</name>
    <name type="common">Castor bean</name>
    <dbReference type="NCBI Taxonomy" id="3988"/>
    <lineage>
        <taxon>Eukaryota</taxon>
        <taxon>Viridiplantae</taxon>
        <taxon>Streptophyta</taxon>
        <taxon>Embryophyta</taxon>
        <taxon>Tracheophyta</taxon>
        <taxon>Spermatophyta</taxon>
        <taxon>Magnoliopsida</taxon>
        <taxon>eudicotyledons</taxon>
        <taxon>Gunneridae</taxon>
        <taxon>Pentapetalae</taxon>
        <taxon>rosids</taxon>
        <taxon>fabids</taxon>
        <taxon>Malpighiales</taxon>
        <taxon>Euphorbiaceae</taxon>
        <taxon>Acalyphoideae</taxon>
        <taxon>Acalypheae</taxon>
        <taxon>Ricinus</taxon>
    </lineage>
</organism>
<dbReference type="PROSITE" id="PS00027">
    <property type="entry name" value="HOMEOBOX_1"/>
    <property type="match status" value="1"/>
</dbReference>
<dbReference type="SMART" id="SM00389">
    <property type="entry name" value="HOX"/>
    <property type="match status" value="1"/>
</dbReference>
<feature type="DNA-binding region" description="Homeobox" evidence="8">
    <location>
        <begin position="79"/>
        <end position="138"/>
    </location>
</feature>
<keyword evidence="6 8" id="KW-0539">Nucleus</keyword>
<dbReference type="GO" id="GO:0000981">
    <property type="term" value="F:DNA-binding transcription factor activity, RNA polymerase II-specific"/>
    <property type="evidence" value="ECO:0007669"/>
    <property type="project" value="UniProtKB-UniRule"/>
</dbReference>
<dbReference type="Pfam" id="PF02183">
    <property type="entry name" value="HALZ"/>
    <property type="match status" value="1"/>
</dbReference>
<dbReference type="PANTHER" id="PTHR24326">
    <property type="entry name" value="HOMEOBOX-LEUCINE ZIPPER PROTEIN"/>
    <property type="match status" value="1"/>
</dbReference>
<dbReference type="InterPro" id="IPR003106">
    <property type="entry name" value="Leu_zip_homeo"/>
</dbReference>
<keyword evidence="4 8" id="KW-0371">Homeobox</keyword>
<gene>
    <name evidence="14" type="ORF">RCOM_0698700</name>
</gene>
<feature type="compositionally biased region" description="Polar residues" evidence="12">
    <location>
        <begin position="197"/>
        <end position="213"/>
    </location>
</feature>
<dbReference type="GO" id="GO:0045893">
    <property type="term" value="P:positive regulation of DNA-templated transcription"/>
    <property type="evidence" value="ECO:0000318"/>
    <property type="project" value="GO_Central"/>
</dbReference>
<dbReference type="InterPro" id="IPR000047">
    <property type="entry name" value="HTH_motif"/>
</dbReference>
<keyword evidence="2 10" id="KW-0805">Transcription regulation</keyword>
<protein>
    <recommendedName>
        <fullName evidence="10">Homeobox-leucine zipper protein</fullName>
    </recommendedName>
    <alternativeName>
        <fullName evidence="10">HD-ZIP protein</fullName>
    </alternativeName>
    <alternativeName>
        <fullName evidence="10">Homeodomain transcription factor</fullName>
    </alternativeName>
</protein>
<dbReference type="InterPro" id="IPR001356">
    <property type="entry name" value="HD"/>
</dbReference>
<dbReference type="OrthoDB" id="6159439at2759"/>
<evidence type="ECO:0000259" key="13">
    <source>
        <dbReference type="PROSITE" id="PS50071"/>
    </source>
</evidence>
<accession>B9S2C7</accession>
<evidence type="ECO:0000313" key="14">
    <source>
        <dbReference type="EMBL" id="EEF42201.1"/>
    </source>
</evidence>
<dbReference type="EMBL" id="EQ973849">
    <property type="protein sequence ID" value="EEF42201.1"/>
    <property type="molecule type" value="Genomic_DNA"/>
</dbReference>
<evidence type="ECO:0000256" key="1">
    <source>
        <dbReference type="ARBA" id="ARBA00004123"/>
    </source>
</evidence>
<dbReference type="FunFam" id="1.10.10.60:FF:000144">
    <property type="entry name" value="homeobox-leucine zipper protein ATHB-6-like"/>
    <property type="match status" value="1"/>
</dbReference>
<evidence type="ECO:0000256" key="11">
    <source>
        <dbReference type="SAM" id="Coils"/>
    </source>
</evidence>
<dbReference type="CDD" id="cd00086">
    <property type="entry name" value="homeodomain"/>
    <property type="match status" value="1"/>
</dbReference>
<reference evidence="15" key="1">
    <citation type="journal article" date="2010" name="Nat. Biotechnol.">
        <title>Draft genome sequence of the oilseed species Ricinus communis.</title>
        <authorList>
            <person name="Chan A.P."/>
            <person name="Crabtree J."/>
            <person name="Zhao Q."/>
            <person name="Lorenzi H."/>
            <person name="Orvis J."/>
            <person name="Puiu D."/>
            <person name="Melake-Berhan A."/>
            <person name="Jones K.M."/>
            <person name="Redman J."/>
            <person name="Chen G."/>
            <person name="Cahoon E.B."/>
            <person name="Gedil M."/>
            <person name="Stanke M."/>
            <person name="Haas B.J."/>
            <person name="Wortman J.R."/>
            <person name="Fraser-Liggett C.M."/>
            <person name="Ravel J."/>
            <person name="Rabinowicz P.D."/>
        </authorList>
    </citation>
    <scope>NUCLEOTIDE SEQUENCE [LARGE SCALE GENOMIC DNA]</scope>
    <source>
        <strain evidence="15">cv. Hale</strain>
    </source>
</reference>
<evidence type="ECO:0000313" key="15">
    <source>
        <dbReference type="Proteomes" id="UP000008311"/>
    </source>
</evidence>
<dbReference type="GO" id="GO:0005634">
    <property type="term" value="C:nucleus"/>
    <property type="evidence" value="ECO:0000318"/>
    <property type="project" value="GO_Central"/>
</dbReference>
<dbReference type="Gene3D" id="1.10.10.60">
    <property type="entry name" value="Homeodomain-like"/>
    <property type="match status" value="1"/>
</dbReference>
<dbReference type="PANTHER" id="PTHR24326:SF610">
    <property type="entry name" value="HOMEOBOX-LEUCINE ZIPPER PROTEIN"/>
    <property type="match status" value="1"/>
</dbReference>
<evidence type="ECO:0000256" key="9">
    <source>
        <dbReference type="RuleBase" id="RU000682"/>
    </source>
</evidence>
<keyword evidence="15" id="KW-1185">Reference proteome</keyword>
<dbReference type="Pfam" id="PF00046">
    <property type="entry name" value="Homeodomain"/>
    <property type="match status" value="1"/>
</dbReference>
<dbReference type="InParanoid" id="B9S2C7"/>
<feature type="coiled-coil region" evidence="11">
    <location>
        <begin position="129"/>
        <end position="177"/>
    </location>
</feature>
<dbReference type="KEGG" id="rcu:8287025"/>
<evidence type="ECO:0000256" key="2">
    <source>
        <dbReference type="ARBA" id="ARBA00023015"/>
    </source>
</evidence>
<comment type="function">
    <text evidence="10">Transcription factor.</text>
</comment>
<dbReference type="GO" id="GO:0043565">
    <property type="term" value="F:sequence-specific DNA binding"/>
    <property type="evidence" value="ECO:0000318"/>
    <property type="project" value="GO_Central"/>
</dbReference>
<dbReference type="GO" id="GO:0000976">
    <property type="term" value="F:transcription cis-regulatory region binding"/>
    <property type="evidence" value="ECO:0007669"/>
    <property type="project" value="UniProtKB-ARBA"/>
</dbReference>
<evidence type="ECO:0000256" key="5">
    <source>
        <dbReference type="ARBA" id="ARBA00023163"/>
    </source>
</evidence>
<feature type="region of interest" description="Disordered" evidence="12">
    <location>
        <begin position="197"/>
        <end position="265"/>
    </location>
</feature>
<evidence type="ECO:0000256" key="8">
    <source>
        <dbReference type="PROSITE-ProRule" id="PRU00108"/>
    </source>
</evidence>
<comment type="subcellular location">
    <subcellularLocation>
        <location evidence="1 8 9">Nucleus</location>
    </subcellularLocation>
</comment>
<name>B9S2C7_RICCO</name>